<reference evidence="3" key="1">
    <citation type="submission" date="2022-11" db="UniProtKB">
        <authorList>
            <consortium name="WormBaseParasite"/>
        </authorList>
    </citation>
    <scope>IDENTIFICATION</scope>
</reference>
<dbReference type="AlphaFoldDB" id="A0A914QNQ4"/>
<protein>
    <submittedName>
        <fullName evidence="3">C-type lectin domain-containing protein</fullName>
    </submittedName>
</protein>
<dbReference type="InterPro" id="IPR001304">
    <property type="entry name" value="C-type_lectin-like"/>
</dbReference>
<accession>A0A914QNQ4</accession>
<dbReference type="InterPro" id="IPR050111">
    <property type="entry name" value="C-type_lectin/snaclec_domain"/>
</dbReference>
<dbReference type="Gene3D" id="3.10.100.10">
    <property type="entry name" value="Mannose-Binding Protein A, subunit A"/>
    <property type="match status" value="2"/>
</dbReference>
<feature type="domain" description="C-type lectin" evidence="1">
    <location>
        <begin position="96"/>
        <end position="209"/>
    </location>
</feature>
<name>A0A914QNQ4_9BILA</name>
<organism evidence="2 3">
    <name type="scientific">Panagrolaimus davidi</name>
    <dbReference type="NCBI Taxonomy" id="227884"/>
    <lineage>
        <taxon>Eukaryota</taxon>
        <taxon>Metazoa</taxon>
        <taxon>Ecdysozoa</taxon>
        <taxon>Nematoda</taxon>
        <taxon>Chromadorea</taxon>
        <taxon>Rhabditida</taxon>
        <taxon>Tylenchina</taxon>
        <taxon>Panagrolaimomorpha</taxon>
        <taxon>Panagrolaimoidea</taxon>
        <taxon>Panagrolaimidae</taxon>
        <taxon>Panagrolaimus</taxon>
    </lineage>
</organism>
<feature type="domain" description="C-type lectin" evidence="1">
    <location>
        <begin position="1"/>
        <end position="87"/>
    </location>
</feature>
<dbReference type="PANTHER" id="PTHR22803">
    <property type="entry name" value="MANNOSE, PHOSPHOLIPASE, LECTIN RECEPTOR RELATED"/>
    <property type="match status" value="1"/>
</dbReference>
<dbReference type="SUPFAM" id="SSF56436">
    <property type="entry name" value="C-type lectin-like"/>
    <property type="match status" value="2"/>
</dbReference>
<dbReference type="WBParaSite" id="PDA_v2.g31587.t1">
    <property type="protein sequence ID" value="PDA_v2.g31587.t1"/>
    <property type="gene ID" value="PDA_v2.g31587"/>
</dbReference>
<dbReference type="SMART" id="SM00034">
    <property type="entry name" value="CLECT"/>
    <property type="match status" value="1"/>
</dbReference>
<dbReference type="PROSITE" id="PS50041">
    <property type="entry name" value="C_TYPE_LECTIN_2"/>
    <property type="match status" value="2"/>
</dbReference>
<dbReference type="CDD" id="cd00037">
    <property type="entry name" value="CLECT"/>
    <property type="match status" value="2"/>
</dbReference>
<sequence>MTVPNNIFVNSHAHTIFTDSSDFWIGANNFAISDAVWSWIDSSALVYEEWDKYEFQNTSSSLCGAGALHKSKWITTSCLNNKPFVCMLRNPDWTYFKGTGYYYKIFNISTTWENAEKICVQANSHLISIHSSEELTFATEFVSPFSTNACLWRAQTWIGMFTINNNQNWLWTDGTAFDYSKWAPYEPDNPGGQNCGNIWTGKICDHWQNKMFYNHGCSIPMNNFICKKGH</sequence>
<evidence type="ECO:0000313" key="2">
    <source>
        <dbReference type="Proteomes" id="UP000887578"/>
    </source>
</evidence>
<keyword evidence="2" id="KW-1185">Reference proteome</keyword>
<dbReference type="InterPro" id="IPR016186">
    <property type="entry name" value="C-type_lectin-like/link_sf"/>
</dbReference>
<dbReference type="InterPro" id="IPR016187">
    <property type="entry name" value="CTDL_fold"/>
</dbReference>
<evidence type="ECO:0000259" key="1">
    <source>
        <dbReference type="PROSITE" id="PS50041"/>
    </source>
</evidence>
<dbReference type="Pfam" id="PF00059">
    <property type="entry name" value="Lectin_C"/>
    <property type="match status" value="2"/>
</dbReference>
<evidence type="ECO:0000313" key="3">
    <source>
        <dbReference type="WBParaSite" id="PDA_v2.g31587.t1"/>
    </source>
</evidence>
<dbReference type="Proteomes" id="UP000887578">
    <property type="component" value="Unplaced"/>
</dbReference>
<proteinExistence type="predicted"/>